<dbReference type="RefSeq" id="WP_161925734.1">
    <property type="nucleotide sequence ID" value="NZ_BJOU01000001.1"/>
</dbReference>
<name>A0A7M3SUB0_9ACTN</name>
<sequence>MVAPVTLAARVAVVLTLAAGALSACGIDGNPSGTSVATIGESVPPSEGFTAVTEPRTGHLDDGTSWTVMLPQVRGGDPHVRTAFNNEADAILTRLTGQPSGNGQTIGDGSIGTAERSRTIVGDRTLSGVVIVLGNAKGAAYPSLRVATVVLDNQTGTVIDDPFTDRSEATKLLASRAAAHDPTGRLRDGATYSSFTAWVPLPEGFHMYVEVPHVLGDYVQVTLPWNEVTGLLKPDAAQLLVG</sequence>
<dbReference type="OrthoDB" id="4371734at2"/>
<feature type="chain" id="PRO_5029759083" description="DUF3298 domain-containing protein" evidence="1">
    <location>
        <begin position="27"/>
        <end position="242"/>
    </location>
</feature>
<accession>A0A7M3SUB0</accession>
<gene>
    <name evidence="2" type="ORF">nbrc107697_02730</name>
</gene>
<dbReference type="Proteomes" id="UP000444980">
    <property type="component" value="Unassembled WGS sequence"/>
</dbReference>
<organism evidence="2 3">
    <name type="scientific">Gordonia crocea</name>
    <dbReference type="NCBI Taxonomy" id="589162"/>
    <lineage>
        <taxon>Bacteria</taxon>
        <taxon>Bacillati</taxon>
        <taxon>Actinomycetota</taxon>
        <taxon>Actinomycetes</taxon>
        <taxon>Mycobacteriales</taxon>
        <taxon>Gordoniaceae</taxon>
        <taxon>Gordonia</taxon>
    </lineage>
</organism>
<reference evidence="3" key="1">
    <citation type="submission" date="2019-06" db="EMBL/GenBank/DDBJ databases">
        <title>Gordonia isolated from sludge of a wastewater treatment plant.</title>
        <authorList>
            <person name="Tamura T."/>
            <person name="Aoyama K."/>
            <person name="Kang Y."/>
            <person name="Saito S."/>
            <person name="Akiyama N."/>
            <person name="Yazawa K."/>
            <person name="Gonoi T."/>
            <person name="Mikami Y."/>
        </authorList>
    </citation>
    <scope>NUCLEOTIDE SEQUENCE [LARGE SCALE GENOMIC DNA]</scope>
    <source>
        <strain evidence="3">NBRC 107697</strain>
    </source>
</reference>
<comment type="caution">
    <text evidence="2">The sequence shown here is derived from an EMBL/GenBank/DDBJ whole genome shotgun (WGS) entry which is preliminary data.</text>
</comment>
<keyword evidence="1" id="KW-0732">Signal</keyword>
<evidence type="ECO:0000313" key="3">
    <source>
        <dbReference type="Proteomes" id="UP000444980"/>
    </source>
</evidence>
<dbReference type="EMBL" id="BJOU01000001">
    <property type="protein sequence ID" value="GED96234.1"/>
    <property type="molecule type" value="Genomic_DNA"/>
</dbReference>
<evidence type="ECO:0008006" key="4">
    <source>
        <dbReference type="Google" id="ProtNLM"/>
    </source>
</evidence>
<dbReference type="AlphaFoldDB" id="A0A7M3SUB0"/>
<evidence type="ECO:0000256" key="1">
    <source>
        <dbReference type="SAM" id="SignalP"/>
    </source>
</evidence>
<feature type="signal peptide" evidence="1">
    <location>
        <begin position="1"/>
        <end position="26"/>
    </location>
</feature>
<keyword evidence="3" id="KW-1185">Reference proteome</keyword>
<evidence type="ECO:0000313" key="2">
    <source>
        <dbReference type="EMBL" id="GED96234.1"/>
    </source>
</evidence>
<proteinExistence type="predicted"/>
<protein>
    <recommendedName>
        <fullName evidence="4">DUF3298 domain-containing protein</fullName>
    </recommendedName>
</protein>